<keyword evidence="2" id="KW-0732">Signal</keyword>
<proteinExistence type="predicted"/>
<evidence type="ECO:0000256" key="2">
    <source>
        <dbReference type="SAM" id="SignalP"/>
    </source>
</evidence>
<accession>A0A167ZBN6</accession>
<comment type="caution">
    <text evidence="3">The sequence shown here is derived from an EMBL/GenBank/DDBJ whole genome shotgun (WGS) entry which is preliminary data.</text>
</comment>
<evidence type="ECO:0000256" key="1">
    <source>
        <dbReference type="SAM" id="MobiDB-lite"/>
    </source>
</evidence>
<feature type="chain" id="PRO_5007894930" evidence="2">
    <location>
        <begin position="21"/>
        <end position="111"/>
    </location>
</feature>
<name>A0A167ZBN6_9HYPO</name>
<feature type="region of interest" description="Disordered" evidence="1">
    <location>
        <begin position="44"/>
        <end position="94"/>
    </location>
</feature>
<dbReference type="AlphaFoldDB" id="A0A167ZBN6"/>
<sequence>MTNQMLNTLAVLMLVGHARAQMQTKATDPINNVRIPTITLPDPASISAATANPAHHHHHNHTVTSEPKTTTFTAPPWSSGPERNAARRPSQPGMKKLTLFVSLATYGLILL</sequence>
<feature type="signal peptide" evidence="2">
    <location>
        <begin position="1"/>
        <end position="20"/>
    </location>
</feature>
<evidence type="ECO:0000313" key="4">
    <source>
        <dbReference type="Proteomes" id="UP000078544"/>
    </source>
</evidence>
<evidence type="ECO:0000313" key="3">
    <source>
        <dbReference type="EMBL" id="KZZ92444.1"/>
    </source>
</evidence>
<organism evidence="3 4">
    <name type="scientific">Moelleriella libera RCEF 2490</name>
    <dbReference type="NCBI Taxonomy" id="1081109"/>
    <lineage>
        <taxon>Eukaryota</taxon>
        <taxon>Fungi</taxon>
        <taxon>Dikarya</taxon>
        <taxon>Ascomycota</taxon>
        <taxon>Pezizomycotina</taxon>
        <taxon>Sordariomycetes</taxon>
        <taxon>Hypocreomycetidae</taxon>
        <taxon>Hypocreales</taxon>
        <taxon>Clavicipitaceae</taxon>
        <taxon>Moelleriella</taxon>
    </lineage>
</organism>
<protein>
    <submittedName>
        <fullName evidence="3">Uncharacterized protein</fullName>
    </submittedName>
</protein>
<keyword evidence="4" id="KW-1185">Reference proteome</keyword>
<dbReference type="OrthoDB" id="4961526at2759"/>
<reference evidence="3 4" key="1">
    <citation type="journal article" date="2016" name="Genome Biol. Evol.">
        <title>Divergent and convergent evolution of fungal pathogenicity.</title>
        <authorList>
            <person name="Shang Y."/>
            <person name="Xiao G."/>
            <person name="Zheng P."/>
            <person name="Cen K."/>
            <person name="Zhan S."/>
            <person name="Wang C."/>
        </authorList>
    </citation>
    <scope>NUCLEOTIDE SEQUENCE [LARGE SCALE GENOMIC DNA]</scope>
    <source>
        <strain evidence="3 4">RCEF 2490</strain>
    </source>
</reference>
<dbReference type="EMBL" id="AZGY01000015">
    <property type="protein sequence ID" value="KZZ92444.1"/>
    <property type="molecule type" value="Genomic_DNA"/>
</dbReference>
<gene>
    <name evidence="3" type="ORF">AAL_06070</name>
</gene>
<dbReference type="Proteomes" id="UP000078544">
    <property type="component" value="Unassembled WGS sequence"/>
</dbReference>
<feature type="compositionally biased region" description="Polar residues" evidence="1">
    <location>
        <begin position="63"/>
        <end position="73"/>
    </location>
</feature>